<feature type="domain" description="G5" evidence="3">
    <location>
        <begin position="554"/>
        <end position="634"/>
    </location>
</feature>
<feature type="domain" description="VWFA" evidence="2">
    <location>
        <begin position="72"/>
        <end position="285"/>
    </location>
</feature>
<dbReference type="RefSeq" id="WP_182023126.1">
    <property type="nucleotide sequence ID" value="NZ_JACGAN010000003.1"/>
</dbReference>
<evidence type="ECO:0000259" key="3">
    <source>
        <dbReference type="PROSITE" id="PS51109"/>
    </source>
</evidence>
<reference evidence="4 5" key="1">
    <citation type="submission" date="2020-07" db="EMBL/GenBank/DDBJ databases">
        <title>Draft Genome Sequences of Lactobacillales Isolated from the International Space Station.</title>
        <authorList>
            <person name="Bharadwaj A.R."/>
            <person name="Singh N.K."/>
            <person name="Wood J.M."/>
            <person name="Debieu M."/>
            <person name="O'Hara N.B."/>
            <person name="Karouia F."/>
            <person name="Mason C.E."/>
            <person name="Venkateswaran K."/>
        </authorList>
    </citation>
    <scope>NUCLEOTIDE SEQUENCE [LARGE SCALE GENOMIC DNA]</scope>
    <source>
        <strain evidence="4 5">151250015-1-258-55</strain>
    </source>
</reference>
<evidence type="ECO:0000313" key="4">
    <source>
        <dbReference type="EMBL" id="MBA5746141.1"/>
    </source>
</evidence>
<dbReference type="InterPro" id="IPR036465">
    <property type="entry name" value="vWFA_dom_sf"/>
</dbReference>
<dbReference type="Pfam" id="PF13519">
    <property type="entry name" value="VWA_2"/>
    <property type="match status" value="1"/>
</dbReference>
<dbReference type="SMART" id="SM00327">
    <property type="entry name" value="VWA"/>
    <property type="match status" value="1"/>
</dbReference>
<keyword evidence="1" id="KW-0732">Signal</keyword>
<dbReference type="PANTHER" id="PTHR10579:SF43">
    <property type="entry name" value="ZINC FINGER (C3HC4-TYPE RING FINGER) FAMILY PROTEIN"/>
    <property type="match status" value="1"/>
</dbReference>
<dbReference type="SUPFAM" id="SSF53300">
    <property type="entry name" value="vWA-like"/>
    <property type="match status" value="1"/>
</dbReference>
<dbReference type="Proteomes" id="UP000540056">
    <property type="component" value="Unassembled WGS sequence"/>
</dbReference>
<dbReference type="InterPro" id="IPR011098">
    <property type="entry name" value="G5_dom"/>
</dbReference>
<evidence type="ECO:0000256" key="1">
    <source>
        <dbReference type="ARBA" id="ARBA00022729"/>
    </source>
</evidence>
<keyword evidence="5" id="KW-1185">Reference proteome</keyword>
<dbReference type="PROSITE" id="PS51109">
    <property type="entry name" value="G5"/>
    <property type="match status" value="3"/>
</dbReference>
<protein>
    <submittedName>
        <fullName evidence="4">G5 domain-containing protein</fullName>
    </submittedName>
</protein>
<organism evidence="4 5">
    <name type="scientific">Aerococcus urinaeequi</name>
    <dbReference type="NCBI Taxonomy" id="51665"/>
    <lineage>
        <taxon>Bacteria</taxon>
        <taxon>Bacillati</taxon>
        <taxon>Bacillota</taxon>
        <taxon>Bacilli</taxon>
        <taxon>Lactobacillales</taxon>
        <taxon>Aerococcaceae</taxon>
        <taxon>Aerococcus</taxon>
    </lineage>
</organism>
<proteinExistence type="predicted"/>
<dbReference type="InterPro" id="IPR049319">
    <property type="entry name" value="GBS104-like_Ig"/>
</dbReference>
<dbReference type="InterPro" id="IPR002035">
    <property type="entry name" value="VWF_A"/>
</dbReference>
<feature type="domain" description="G5" evidence="3">
    <location>
        <begin position="630"/>
        <end position="710"/>
    </location>
</feature>
<evidence type="ECO:0000313" key="5">
    <source>
        <dbReference type="Proteomes" id="UP000540056"/>
    </source>
</evidence>
<sequence>MKKIYNKIISLFVLFTLLLGYGGSVVSHVSAESTGGLQDTIGVDKTAKRTPGCRTFEVNLNITGEPQQAPVDVVLVLDRSGSMNLTATTNPTRTRLDYAKLAAINFAERVLGPNGIPGSRVSVVSFSGPTSTTGNGNQNQASTDLNLSTNLTTVTNTINGISAVGGTNTEAGFKQGQSVIQGPTSNQNPNSNKVVVMLTDGLPTASNGNRYAETTNINHVHIQRAINAGKNIYQNNIADVFTIGLTTGMNATEKALADNILTQAQNKGYYPAPSATDLEGIFNAISQSLGYAATNAKVVDKIGDNFDLVESSLPAGATYNSDTREITWDPGTIYESAQLKYTVVAKPDFPGGPADTNEFAKLTYKDIFGNDQTKDFPVPNVNVPTLIKVSLTDATINSGDSINLGSGTDADGENYMSPVTGGDNDGTTFTYEWRKVGDDTVISKDKNPSVSPTEDTQYELTVIDSNGCIAKATMWVRVSSLTVVEETRTEDVAFEIEYVNNPDLLVGTEEVSQEGVLGERTIVEKVTTVGGEETAREVISDEITTAPVNKVIQVGTREVTEETRTEDVAFETEYVNNSDLLVGTEEVTQEGVNGVRTIVEEVTLVEGEEVDRIIISDEVTTAPVNRVVQVGTREVTEETRTEDVAFETEYVNNSDLLVGTEEVTQEGVDGVRTIVEEVTLVEGEEVERVVISDEVTTAPVNRVVQVGTREVTEETRTEDVAFETEYVNNSD</sequence>
<evidence type="ECO:0000259" key="2">
    <source>
        <dbReference type="PROSITE" id="PS50234"/>
    </source>
</evidence>
<accession>A0ABR5ZWM0</accession>
<comment type="caution">
    <text evidence="4">The sequence shown here is derived from an EMBL/GenBank/DDBJ whole genome shotgun (WGS) entry which is preliminary data.</text>
</comment>
<feature type="domain" description="G5" evidence="3">
    <location>
        <begin position="478"/>
        <end position="558"/>
    </location>
</feature>
<dbReference type="InterPro" id="IPR051266">
    <property type="entry name" value="CLCR"/>
</dbReference>
<feature type="non-terminal residue" evidence="4">
    <location>
        <position position="731"/>
    </location>
</feature>
<dbReference type="PROSITE" id="PS50234">
    <property type="entry name" value="VWFA"/>
    <property type="match status" value="1"/>
</dbReference>
<dbReference type="EMBL" id="JACGAN010000003">
    <property type="protein sequence ID" value="MBA5746141.1"/>
    <property type="molecule type" value="Genomic_DNA"/>
</dbReference>
<dbReference type="PANTHER" id="PTHR10579">
    <property type="entry name" value="CALCIUM-ACTIVATED CHLORIDE CHANNEL REGULATOR"/>
    <property type="match status" value="1"/>
</dbReference>
<dbReference type="Gene3D" id="3.40.50.410">
    <property type="entry name" value="von Willebrand factor, type A domain"/>
    <property type="match status" value="1"/>
</dbReference>
<gene>
    <name evidence="4" type="ORF">H3232_02810</name>
</gene>
<dbReference type="CDD" id="cd00198">
    <property type="entry name" value="vWFA"/>
    <property type="match status" value="1"/>
</dbReference>
<dbReference type="Gene3D" id="2.20.230.10">
    <property type="entry name" value="Resuscitation-promoting factor rpfb"/>
    <property type="match status" value="3"/>
</dbReference>
<dbReference type="Pfam" id="PF21426">
    <property type="entry name" value="GBS104-like_Ig"/>
    <property type="match status" value="1"/>
</dbReference>
<name>A0ABR5ZWM0_9LACT</name>
<dbReference type="SMART" id="SM01208">
    <property type="entry name" value="G5"/>
    <property type="match status" value="3"/>
</dbReference>
<dbReference type="Pfam" id="PF07501">
    <property type="entry name" value="G5"/>
    <property type="match status" value="3"/>
</dbReference>